<organism evidence="4 5">
    <name type="scientific">Moheibacter lacus</name>
    <dbReference type="NCBI Taxonomy" id="2745851"/>
    <lineage>
        <taxon>Bacteria</taxon>
        <taxon>Pseudomonadati</taxon>
        <taxon>Bacteroidota</taxon>
        <taxon>Flavobacteriia</taxon>
        <taxon>Flavobacteriales</taxon>
        <taxon>Weeksellaceae</taxon>
        <taxon>Moheibacter</taxon>
    </lineage>
</organism>
<evidence type="ECO:0000256" key="2">
    <source>
        <dbReference type="ARBA" id="ARBA00014031"/>
    </source>
</evidence>
<gene>
    <name evidence="4" type="ORF">HU137_08170</name>
</gene>
<keyword evidence="5" id="KW-1185">Reference proteome</keyword>
<dbReference type="Proteomes" id="UP000552241">
    <property type="component" value="Unassembled WGS sequence"/>
</dbReference>
<evidence type="ECO:0000313" key="5">
    <source>
        <dbReference type="Proteomes" id="UP000552241"/>
    </source>
</evidence>
<name>A0A838ZS63_9FLAO</name>
<dbReference type="EMBL" id="JACDZE010000002">
    <property type="protein sequence ID" value="MBA5629743.1"/>
    <property type="molecule type" value="Genomic_DNA"/>
</dbReference>
<dbReference type="AlphaFoldDB" id="A0A838ZS63"/>
<comment type="caution">
    <text evidence="4">The sequence shown here is derived from an EMBL/GenBank/DDBJ whole genome shotgun (WGS) entry which is preliminary data.</text>
</comment>
<keyword evidence="3" id="KW-0732">Signal</keyword>
<accession>A0A838ZS63</accession>
<dbReference type="InterPro" id="IPR018893">
    <property type="entry name" value="T8SS_CsgF"/>
</dbReference>
<protein>
    <recommendedName>
        <fullName evidence="2">Curli production assembly/transport component CsgF</fullName>
    </recommendedName>
</protein>
<comment type="function">
    <text evidence="1">May be involved in the biogenesis of curli organelles.</text>
</comment>
<evidence type="ECO:0000256" key="3">
    <source>
        <dbReference type="ARBA" id="ARBA00022729"/>
    </source>
</evidence>
<evidence type="ECO:0000256" key="1">
    <source>
        <dbReference type="ARBA" id="ARBA00003989"/>
    </source>
</evidence>
<dbReference type="Pfam" id="PF10614">
    <property type="entry name" value="CsgF"/>
    <property type="match status" value="1"/>
</dbReference>
<sequence>MKTLSFLILFTLFSIGNQLYGQQLNYEPVNPNFGGSYLNYSWLLSSANAQNPFDDQDMSSGLDNSPLSNFEDSIKRQILNQLTRGMFGNGTGEGGIGTEPGTYEIGGLVITIDETRTGSILTIIDSQTGEYTEIIL</sequence>
<dbReference type="RefSeq" id="WP_182043355.1">
    <property type="nucleotide sequence ID" value="NZ_JACDZE010000002.1"/>
</dbReference>
<proteinExistence type="predicted"/>
<reference evidence="4 5" key="1">
    <citation type="submission" date="2020-07" db="EMBL/GenBank/DDBJ databases">
        <title>Moheibacter lacus sp. nov., a member of the family Flavobacteriaceae isolated from freshwater lake sediment.</title>
        <authorList>
            <person name="Liu Y."/>
        </authorList>
    </citation>
    <scope>NUCLEOTIDE SEQUENCE [LARGE SCALE GENOMIC DNA]</scope>
    <source>
        <strain evidence="4 5">BDHS18</strain>
    </source>
</reference>
<evidence type="ECO:0000313" key="4">
    <source>
        <dbReference type="EMBL" id="MBA5629743.1"/>
    </source>
</evidence>